<proteinExistence type="predicted"/>
<feature type="non-terminal residue" evidence="1">
    <location>
        <position position="738"/>
    </location>
</feature>
<dbReference type="Proteomes" id="UP000551848">
    <property type="component" value="Unassembled WGS sequence"/>
</dbReference>
<comment type="caution">
    <text evidence="1">The sequence shown here is derived from an EMBL/GenBank/DDBJ whole genome shotgun (WGS) entry which is preliminary data.</text>
</comment>
<evidence type="ECO:0000313" key="2">
    <source>
        <dbReference type="Proteomes" id="UP000551848"/>
    </source>
</evidence>
<name>A0A838Y695_9GAMM</name>
<evidence type="ECO:0008006" key="3">
    <source>
        <dbReference type="Google" id="ProtNLM"/>
    </source>
</evidence>
<gene>
    <name evidence="1" type="ORF">H2072_01885</name>
</gene>
<reference evidence="1 2" key="1">
    <citation type="submission" date="2020-06" db="EMBL/GenBank/DDBJ databases">
        <title>Dysbiosis in marine aquaculture revealed through microbiome analysis: reverse ecology for environmental sustainability.</title>
        <authorList>
            <person name="Haro-Moreno J.M."/>
            <person name="Coutinho F.H."/>
            <person name="Zaragoza-Solas A."/>
            <person name="Picazo A."/>
            <person name="Almagro-Moreno S."/>
            <person name="Lopez-Perez M."/>
        </authorList>
    </citation>
    <scope>NUCLEOTIDE SEQUENCE [LARGE SCALE GENOMIC DNA]</scope>
    <source>
        <strain evidence="1">MCMED-G41</strain>
    </source>
</reference>
<organism evidence="1 2">
    <name type="scientific">SAR86 cluster bacterium</name>
    <dbReference type="NCBI Taxonomy" id="2030880"/>
    <lineage>
        <taxon>Bacteria</taxon>
        <taxon>Pseudomonadati</taxon>
        <taxon>Pseudomonadota</taxon>
        <taxon>Gammaproteobacteria</taxon>
        <taxon>SAR86 cluster</taxon>
    </lineage>
</organism>
<sequence>MQNDRSVLQLKELELGISFKPQNFFQPITIRTINIKDGYYHQSDFSSSNSSFTNFLDFASNLSLSFQNFEYKRDDSTVIINGDLFGKFPGPLNGQLSFLHGENLSTFAVNLSEISNRFSINLHPYEWFNLIPIYYDLPLKDLTFKFNAIGEVQRNQSIIKGSFEHRDLYLQSLNIKPNRGSFVFQSNQDIGSLVLTKFLHPFVDEEHPIQINLSKKSIALPRFFLSPKILEADGFKFTNLTIENLFLSLKSSIPKYSGFIKDLDLKNLYFDEIFNLGGEFSGNGKNFKFTINSESSILKNYEKNFATVSIVGGGKFYDSDLNFSGQIKNQSSSIDFNLKINSDSIKPSSISLKGRDVLKDFITFSLPSSLSEYTYLMNKNFVLGEQNSIYFYYLTPGNNLLGELKAKIFTNESKIKIDDDSSIDLSSSIIEVDERDLYFYSPSGNALNFSYDAAFGLLNFQSQKFHLFSIHTLKSLELRNAIELQDESFNLPSMYAEHKGEINLSSFKLKNVISAKTKKFNLPVFDSDKINFDEASIFIVNSDKIFGSFPATYIKQKPQIILSGEGLTSDYDLSFSTTINLDSKKYITDSKFLQVNGNGDFKLELNIQKNSSPFIKIQSDLNNIEFISPLNLLSKNKINTLPTEIIINNLSNPTLKITNSVIHAHIRDFNNYAGYISIGSKLPEKFVSLNKEPGLNLYLNLDSINENFLELAFFENNFKSSFEINKLAFNIKNFQFYE</sequence>
<accession>A0A838Y695</accession>
<dbReference type="AlphaFoldDB" id="A0A838Y695"/>
<evidence type="ECO:0000313" key="1">
    <source>
        <dbReference type="EMBL" id="MBA4692479.1"/>
    </source>
</evidence>
<dbReference type="EMBL" id="JACETL010000014">
    <property type="protein sequence ID" value="MBA4692479.1"/>
    <property type="molecule type" value="Genomic_DNA"/>
</dbReference>
<protein>
    <recommendedName>
        <fullName evidence="3">DUF3971 domain-containing protein</fullName>
    </recommendedName>
</protein>